<protein>
    <submittedName>
        <fullName evidence="2">Uncharacterized protein</fullName>
    </submittedName>
</protein>
<dbReference type="STRING" id="4795.A0A225W1I5"/>
<evidence type="ECO:0000313" key="2">
    <source>
        <dbReference type="EMBL" id="OWZ11442.1"/>
    </source>
</evidence>
<proteinExistence type="predicted"/>
<dbReference type="Proteomes" id="UP000198211">
    <property type="component" value="Unassembled WGS sequence"/>
</dbReference>
<keyword evidence="1" id="KW-0472">Membrane</keyword>
<comment type="caution">
    <text evidence="2">The sequence shown here is derived from an EMBL/GenBank/DDBJ whole genome shotgun (WGS) entry which is preliminary data.</text>
</comment>
<keyword evidence="1" id="KW-1133">Transmembrane helix</keyword>
<dbReference type="AlphaFoldDB" id="A0A225W1I5"/>
<feature type="transmembrane region" description="Helical" evidence="1">
    <location>
        <begin position="12"/>
        <end position="32"/>
    </location>
</feature>
<accession>A0A225W1I5</accession>
<dbReference type="EMBL" id="NBNE01002125">
    <property type="protein sequence ID" value="OWZ11442.1"/>
    <property type="molecule type" value="Genomic_DNA"/>
</dbReference>
<dbReference type="InterPro" id="IPR009057">
    <property type="entry name" value="Homeodomain-like_sf"/>
</dbReference>
<gene>
    <name evidence="2" type="ORF">PHMEG_00015541</name>
</gene>
<reference evidence="3" key="1">
    <citation type="submission" date="2017-03" db="EMBL/GenBank/DDBJ databases">
        <title>Phytopthora megakarya and P. palmivora, two closely related causual agents of cacao black pod achieved similar genome size and gene model numbers by different mechanisms.</title>
        <authorList>
            <person name="Ali S."/>
            <person name="Shao J."/>
            <person name="Larry D.J."/>
            <person name="Kronmiller B."/>
            <person name="Shen D."/>
            <person name="Strem M.D."/>
            <person name="Melnick R.L."/>
            <person name="Guiltinan M.J."/>
            <person name="Tyler B.M."/>
            <person name="Meinhardt L.W."/>
            <person name="Bailey B.A."/>
        </authorList>
    </citation>
    <scope>NUCLEOTIDE SEQUENCE [LARGE SCALE GENOMIC DNA]</scope>
    <source>
        <strain evidence="3">zdho120</strain>
    </source>
</reference>
<name>A0A225W1I5_9STRA</name>
<evidence type="ECO:0000313" key="3">
    <source>
        <dbReference type="Proteomes" id="UP000198211"/>
    </source>
</evidence>
<sequence>MTYSIDLRWRGIVLMYVYSIDTATVASVLGYSERSLNRCYQRFRRTGNVTKTEARTKTSRWPPDVCAFVQQYVKAHPCFYFEELRYELRTRFKALFVCQTLQYVALYGLT</sequence>
<dbReference type="OrthoDB" id="128570at2759"/>
<evidence type="ECO:0000256" key="1">
    <source>
        <dbReference type="SAM" id="Phobius"/>
    </source>
</evidence>
<keyword evidence="1" id="KW-0812">Transmembrane</keyword>
<organism evidence="2 3">
    <name type="scientific">Phytophthora megakarya</name>
    <dbReference type="NCBI Taxonomy" id="4795"/>
    <lineage>
        <taxon>Eukaryota</taxon>
        <taxon>Sar</taxon>
        <taxon>Stramenopiles</taxon>
        <taxon>Oomycota</taxon>
        <taxon>Peronosporomycetes</taxon>
        <taxon>Peronosporales</taxon>
        <taxon>Peronosporaceae</taxon>
        <taxon>Phytophthora</taxon>
    </lineage>
</organism>
<dbReference type="SUPFAM" id="SSF46689">
    <property type="entry name" value="Homeodomain-like"/>
    <property type="match status" value="1"/>
</dbReference>
<keyword evidence="3" id="KW-1185">Reference proteome</keyword>